<feature type="region of interest" description="Disordered" evidence="1">
    <location>
        <begin position="37"/>
        <end position="93"/>
    </location>
</feature>
<dbReference type="EMBL" id="MLYV02001050">
    <property type="protein sequence ID" value="PSR73898.1"/>
    <property type="molecule type" value="Genomic_DNA"/>
</dbReference>
<organism evidence="2 3">
    <name type="scientific">Hermanssonia centrifuga</name>
    <dbReference type="NCBI Taxonomy" id="98765"/>
    <lineage>
        <taxon>Eukaryota</taxon>
        <taxon>Fungi</taxon>
        <taxon>Dikarya</taxon>
        <taxon>Basidiomycota</taxon>
        <taxon>Agaricomycotina</taxon>
        <taxon>Agaricomycetes</taxon>
        <taxon>Polyporales</taxon>
        <taxon>Meruliaceae</taxon>
        <taxon>Hermanssonia</taxon>
    </lineage>
</organism>
<accession>A0A2R6NNC0</accession>
<name>A0A2R6NNC0_9APHY</name>
<evidence type="ECO:0000313" key="3">
    <source>
        <dbReference type="Proteomes" id="UP000186601"/>
    </source>
</evidence>
<feature type="compositionally biased region" description="Basic and acidic residues" evidence="1">
    <location>
        <begin position="60"/>
        <end position="75"/>
    </location>
</feature>
<reference evidence="2 3" key="1">
    <citation type="submission" date="2018-02" db="EMBL/GenBank/DDBJ databases">
        <title>Genome sequence of the basidiomycete white-rot fungus Phlebia centrifuga.</title>
        <authorList>
            <person name="Granchi Z."/>
            <person name="Peng M."/>
            <person name="de Vries R.P."/>
            <person name="Hilden K."/>
            <person name="Makela M.R."/>
            <person name="Grigoriev I."/>
            <person name="Riley R."/>
        </authorList>
    </citation>
    <scope>NUCLEOTIDE SEQUENCE [LARGE SCALE GENOMIC DNA]</scope>
    <source>
        <strain evidence="2 3">FBCC195</strain>
    </source>
</reference>
<sequence length="1089" mass="121304">MSSVSKQTRRWCHCGVVCRVPREVSRTTYYQHRKLVLRNLPGDPHPRPAETGVPPASKRSRLEDNDTDAAEHDSESNTLPGLYCDQSEPSVVDNPTDVTLADAPSATQLEHPLLTVPPVPALLERPSLRVPSMPALSDEALDVGFDYEAWQAETDGTGDHALDDEATRAGLDLGNLADIDPQDSQSYAGNRTLPDDNNEQLPPELHIEDLRVSQAFINALQGASLDDEDLHPDVLDRLRNPPTDEYQLDDPTLHLSLEVFLGLDRASEAHYDLMCGAVLRSHGINMLSLYQVKRAVQDISGVRAVYDDMCINSCVAYTGPFANHDTCPTCAEHRYDQLKLAEKGTKIPRQRMLTNVIGPQLQAMWRTPAGARAMKYREECTRKMMEDAQFTVNGKSINVPVYSDYLHGSEYISAVARGDILDTDTVLMLSIDGAQLYRSKQSDCWIYIWVNYNRAPDNRYKMSSVSIGGVIPGPKKPGNMESFLFTGLHHVLALINEGLVIWDSDALRKFTSRLFLAFLTADGPGMSSINGLVGHSGAQHCRLYCGMKGRLKPGSGIYYPVCLRPNHYNQAGSAHPDVDIFQLSMQDHATAVESYNNNLSRVKESHNGNQYRLRRLETGIVKPTILSAFPPHSIFPIPGCFPADLMHLAALNIPDLLISLWRASITCESGDSRDSWDWAVLRDSQVWQEHGREVAATAPYLPSSFDRPPRNPAEKINSGYKAMEFLTYLFVLGPGLFYGLLPTKYYNHFCMLVRAFRIVHQQNIPQAALAEAHKLFIKFIMQFEDFYYQRKVSRMHFCRPALHGLAHICPETTRAGPYAIFTQWTMERGIGDLGAQIRQPSNPFANLAQRGLRRCQVNAIKSIIPGLGGQKAHLPRGAVDVGNNYVLLTASERYAHTVPNADAQALRIFINASGAKVDESWLRQPRLSKWARLQLPNGQVARSYWQEGSKPLVNNRITRNIKIDIQGKTEFAEVQYYFKVALQPNTPEVAFAMVSVYSAPDADLLASSCNTLWSCKYQGNDNLQVVSVKQIRSVVAMVPHPRVADNALAHKLQGRVYVGEQMGLDVMLMAGIVDNPTGAEVETVTEVVD</sequence>
<evidence type="ECO:0000313" key="2">
    <source>
        <dbReference type="EMBL" id="PSR73898.1"/>
    </source>
</evidence>
<dbReference type="STRING" id="98765.A0A2R6NNC0"/>
<proteinExistence type="predicted"/>
<evidence type="ECO:0000256" key="1">
    <source>
        <dbReference type="SAM" id="MobiDB-lite"/>
    </source>
</evidence>
<protein>
    <recommendedName>
        <fullName evidence="4">Transposase</fullName>
    </recommendedName>
</protein>
<gene>
    <name evidence="2" type="ORF">PHLCEN_2v10256</name>
</gene>
<comment type="caution">
    <text evidence="2">The sequence shown here is derived from an EMBL/GenBank/DDBJ whole genome shotgun (WGS) entry which is preliminary data.</text>
</comment>
<dbReference type="InterPro" id="IPR004242">
    <property type="entry name" value="Transposase_21"/>
</dbReference>
<dbReference type="PANTHER" id="PTHR46579">
    <property type="entry name" value="F5/8 TYPE C DOMAIN-CONTAINING PROTEIN-RELATED"/>
    <property type="match status" value="1"/>
</dbReference>
<dbReference type="Pfam" id="PF02992">
    <property type="entry name" value="Transposase_21"/>
    <property type="match status" value="1"/>
</dbReference>
<dbReference type="AlphaFoldDB" id="A0A2R6NNC0"/>
<keyword evidence="3" id="KW-1185">Reference proteome</keyword>
<dbReference type="PANTHER" id="PTHR46579:SF1">
    <property type="entry name" value="F5_8 TYPE C DOMAIN-CONTAINING PROTEIN"/>
    <property type="match status" value="1"/>
</dbReference>
<feature type="region of interest" description="Disordered" evidence="1">
    <location>
        <begin position="175"/>
        <end position="198"/>
    </location>
</feature>
<evidence type="ECO:0008006" key="4">
    <source>
        <dbReference type="Google" id="ProtNLM"/>
    </source>
</evidence>
<dbReference type="Proteomes" id="UP000186601">
    <property type="component" value="Unassembled WGS sequence"/>
</dbReference>
<dbReference type="OrthoDB" id="2669721at2759"/>